<protein>
    <submittedName>
        <fullName evidence="2">Uncharacterized protein</fullName>
    </submittedName>
</protein>
<gene>
    <name evidence="2" type="ORF">GLOINDRAFT_88647</name>
</gene>
<feature type="compositionally biased region" description="Polar residues" evidence="1">
    <location>
        <begin position="227"/>
        <end position="257"/>
    </location>
</feature>
<dbReference type="AlphaFoldDB" id="U9SQ84"/>
<sequence length="607" mass="69073">MNAYAVDTIDNRRILFFEQENMLVVTKNCTTWPALRNVVLMHIYRFEQGLSYKKDMVEYFYSVTDKKQSLNAGVHENKNYRFEHKPLYKKEMAEFDFYTPTAEEQEMIDQYLARTDAEYRARNRANIDSSVKRFNAELVEKYGAENLKPEDFLVISEEGYHDGLFEKYFRACIDRVEKKFQNKQIHINQESAFLPVVMNDALREMLARPDYLECIASFVASINGYSSDTKGESKPNTTDHVNGDTNNLCSLSPSESWSKGRENKEVPQSTHSPRGQRPEFANNLKCDGNEHASISVISSFTDYAITSNISSCCPHSSTMRCAVESRSYLQEFHLKELVHCNAERFSQTFAHKDPSGSLRGQSPELISYRPDYNSTLSSHVNHDDPGITNSRQSLVPCYVHEVKGGKNLSSYTESMDKNRQIMGMMSMTSGTQGTGTSCGMVLAIQGNNKIFVDDMGIQVRHHDEDKCSLTFEGPNIGNIIKSFVSSISVPVVLRSMLLSSGGTHIHRISANPYISVSTQSLKHHMAEWLYLRWRHMRIKGRMSLMFGSIVVKSKTLTVPSSLDHSLFHHISKIVNDTLGSKKLSTLTNLFYSRTVNHVHLRLWINNG</sequence>
<evidence type="ECO:0000313" key="2">
    <source>
        <dbReference type="EMBL" id="ERZ98118.1"/>
    </source>
</evidence>
<accession>U9SQ84</accession>
<name>U9SQ84_RHIID</name>
<evidence type="ECO:0000256" key="1">
    <source>
        <dbReference type="SAM" id="MobiDB-lite"/>
    </source>
</evidence>
<reference evidence="2" key="1">
    <citation type="submission" date="2013-07" db="EMBL/GenBank/DDBJ databases">
        <title>The genome of an arbuscular mycorrhizal fungus provides insights into the evolution of the oldest plant symbiosis.</title>
        <authorList>
            <consortium name="DOE Joint Genome Institute"/>
            <person name="Tisserant E."/>
            <person name="Malbreil M."/>
            <person name="Kuo A."/>
            <person name="Kohler A."/>
            <person name="Symeonidi A."/>
            <person name="Balestrini R."/>
            <person name="Charron P."/>
            <person name="Duensing N."/>
            <person name="Frei-dit-Frey N."/>
            <person name="Gianinazzi-Pearson V."/>
            <person name="Gilbert B."/>
            <person name="Handa Y."/>
            <person name="Hijri M."/>
            <person name="Kaul R."/>
            <person name="Kawaguchi M."/>
            <person name="Krajinski F."/>
            <person name="Lammers P."/>
            <person name="Lapierre D."/>
            <person name="Masclaux F.G."/>
            <person name="Murat C."/>
            <person name="Morin E."/>
            <person name="Ndikumana S."/>
            <person name="Pagni M."/>
            <person name="Petitpierre D."/>
            <person name="Requena N."/>
            <person name="Rosikiewicz P."/>
            <person name="Riley R."/>
            <person name="Saito K."/>
            <person name="San Clemente H."/>
            <person name="Shapiro H."/>
            <person name="van Tuinen D."/>
            <person name="Becard G."/>
            <person name="Bonfante P."/>
            <person name="Paszkowski U."/>
            <person name="Shachar-Hill Y."/>
            <person name="Young J.P."/>
            <person name="Sanders I.R."/>
            <person name="Henrissat B."/>
            <person name="Rensing S.A."/>
            <person name="Grigoriev I.V."/>
            <person name="Corradi N."/>
            <person name="Roux C."/>
            <person name="Martin F."/>
        </authorList>
    </citation>
    <scope>NUCLEOTIDE SEQUENCE</scope>
    <source>
        <strain evidence="2">DAOM 197198</strain>
    </source>
</reference>
<organism evidence="2">
    <name type="scientific">Rhizophagus irregularis (strain DAOM 181602 / DAOM 197198 / MUCL 43194)</name>
    <name type="common">Arbuscular mycorrhizal fungus</name>
    <name type="synonym">Glomus intraradices</name>
    <dbReference type="NCBI Taxonomy" id="747089"/>
    <lineage>
        <taxon>Eukaryota</taxon>
        <taxon>Fungi</taxon>
        <taxon>Fungi incertae sedis</taxon>
        <taxon>Mucoromycota</taxon>
        <taxon>Glomeromycotina</taxon>
        <taxon>Glomeromycetes</taxon>
        <taxon>Glomerales</taxon>
        <taxon>Glomeraceae</taxon>
        <taxon>Rhizophagus</taxon>
    </lineage>
</organism>
<feature type="region of interest" description="Disordered" evidence="1">
    <location>
        <begin position="227"/>
        <end position="282"/>
    </location>
</feature>
<dbReference type="HOGENOM" id="CLU_449881_0_0_1"/>
<dbReference type="EMBL" id="KI299035">
    <property type="protein sequence ID" value="ERZ98118.1"/>
    <property type="molecule type" value="Genomic_DNA"/>
</dbReference>
<dbReference type="VEuPathDB" id="FungiDB:RhiirFUN_025355"/>
<proteinExistence type="predicted"/>